<feature type="coiled-coil region" evidence="1">
    <location>
        <begin position="91"/>
        <end position="148"/>
    </location>
</feature>
<sequence>MATASDVRVSRARTRLFQILERAIDDAVEQQIQDADASRGSEAPKAEELNVEQMRDAMRCVFYPALEIMDAAIERRVGANKRAGVLVEAEDAQLERRLADTVSELTELRSQVEHYRETLPRGVASVCHEQLERANDELERLLSSLKEPDRATDRNGPEYSSVTVSKSKHLMVSEQVERTIQLISNVNAEVAELESKLKSVDRALDIVKVNDKENAEIMPHRKAAKLFRRFSYEDAQSSLEVGRVPNETKENVLQARPKAEGATRKRKTPDHQRHPEGAQGPSPGRVLRKRLLGKRPTNL</sequence>
<gene>
    <name evidence="3" type="ORF">FVE85_1087</name>
</gene>
<dbReference type="AlphaFoldDB" id="A0A5J4Z213"/>
<keyword evidence="1" id="KW-0175">Coiled coil</keyword>
<accession>A0A5J4Z213</accession>
<evidence type="ECO:0000313" key="4">
    <source>
        <dbReference type="Proteomes" id="UP000324585"/>
    </source>
</evidence>
<reference evidence="4" key="1">
    <citation type="journal article" date="2019" name="Nat. Commun.">
        <title>Expansion of phycobilisome linker gene families in mesophilic red algae.</title>
        <authorList>
            <person name="Lee J."/>
            <person name="Kim D."/>
            <person name="Bhattacharya D."/>
            <person name="Yoon H.S."/>
        </authorList>
    </citation>
    <scope>NUCLEOTIDE SEQUENCE [LARGE SCALE GENOMIC DNA]</scope>
    <source>
        <strain evidence="4">CCMP 1328</strain>
    </source>
</reference>
<name>A0A5J4Z213_PORPP</name>
<dbReference type="Proteomes" id="UP000324585">
    <property type="component" value="Unassembled WGS sequence"/>
</dbReference>
<feature type="region of interest" description="Disordered" evidence="2">
    <location>
        <begin position="237"/>
        <end position="299"/>
    </location>
</feature>
<feature type="compositionally biased region" description="Basic and acidic residues" evidence="2">
    <location>
        <begin position="257"/>
        <end position="276"/>
    </location>
</feature>
<feature type="coiled-coil region" evidence="1">
    <location>
        <begin position="176"/>
        <end position="210"/>
    </location>
</feature>
<comment type="caution">
    <text evidence="3">The sequence shown here is derived from an EMBL/GenBank/DDBJ whole genome shotgun (WGS) entry which is preliminary data.</text>
</comment>
<organism evidence="3 4">
    <name type="scientific">Porphyridium purpureum</name>
    <name type="common">Red alga</name>
    <name type="synonym">Porphyridium cruentum</name>
    <dbReference type="NCBI Taxonomy" id="35688"/>
    <lineage>
        <taxon>Eukaryota</taxon>
        <taxon>Rhodophyta</taxon>
        <taxon>Bangiophyceae</taxon>
        <taxon>Porphyridiales</taxon>
        <taxon>Porphyridiaceae</taxon>
        <taxon>Porphyridium</taxon>
    </lineage>
</organism>
<keyword evidence="4" id="KW-1185">Reference proteome</keyword>
<evidence type="ECO:0000256" key="2">
    <source>
        <dbReference type="SAM" id="MobiDB-lite"/>
    </source>
</evidence>
<proteinExistence type="predicted"/>
<evidence type="ECO:0000256" key="1">
    <source>
        <dbReference type="SAM" id="Coils"/>
    </source>
</evidence>
<dbReference type="EMBL" id="VRMN01000002">
    <property type="protein sequence ID" value="KAA8497358.1"/>
    <property type="molecule type" value="Genomic_DNA"/>
</dbReference>
<evidence type="ECO:0000313" key="3">
    <source>
        <dbReference type="EMBL" id="KAA8497358.1"/>
    </source>
</evidence>
<protein>
    <submittedName>
        <fullName evidence="3">Uncharacterized protein</fullName>
    </submittedName>
</protein>